<evidence type="ECO:0000313" key="3">
    <source>
        <dbReference type="Proteomes" id="UP000182114"/>
    </source>
</evidence>
<evidence type="ECO:0000256" key="1">
    <source>
        <dbReference type="SAM" id="SignalP"/>
    </source>
</evidence>
<sequence length="182" mass="19905">MKKIINYLFIPLLLLVVVSACSDEQDFDQARDLDVITDATGPVLYLESTEDLINASPVISQNINFDGFNSELFSDRVISGSLTFQIENSTSKQLDIRVIFLNEAGSPLDVLNFSTAEAPPIDIIDEEIFYGTAAGKSIDIIKSTSSLQVIFTNNSGSTSVSSLPDPKLIFRSSASFKLRVIE</sequence>
<protein>
    <submittedName>
        <fullName evidence="2">Uncharacterized protein</fullName>
    </submittedName>
</protein>
<dbReference type="PROSITE" id="PS51257">
    <property type="entry name" value="PROKAR_LIPOPROTEIN"/>
    <property type="match status" value="1"/>
</dbReference>
<name>A0A1G7EJY8_9FLAO</name>
<feature type="signal peptide" evidence="1">
    <location>
        <begin position="1"/>
        <end position="22"/>
    </location>
</feature>
<evidence type="ECO:0000313" key="2">
    <source>
        <dbReference type="EMBL" id="SDE64010.1"/>
    </source>
</evidence>
<dbReference type="EMBL" id="FNBD01000002">
    <property type="protein sequence ID" value="SDE64010.1"/>
    <property type="molecule type" value="Genomic_DNA"/>
</dbReference>
<keyword evidence="1" id="KW-0732">Signal</keyword>
<keyword evidence="3" id="KW-1185">Reference proteome</keyword>
<feature type="chain" id="PRO_5010226994" evidence="1">
    <location>
        <begin position="23"/>
        <end position="182"/>
    </location>
</feature>
<reference evidence="3" key="1">
    <citation type="submission" date="2016-10" db="EMBL/GenBank/DDBJ databases">
        <authorList>
            <person name="Varghese N."/>
            <person name="Submissions S."/>
        </authorList>
    </citation>
    <scope>NUCLEOTIDE SEQUENCE [LARGE SCALE GENOMIC DNA]</scope>
    <source>
        <strain evidence="3">DSM 24729</strain>
    </source>
</reference>
<dbReference type="Proteomes" id="UP000182114">
    <property type="component" value="Unassembled WGS sequence"/>
</dbReference>
<proteinExistence type="predicted"/>
<accession>A0A1G7EJY8</accession>
<gene>
    <name evidence="2" type="ORF">SAMN04487992_102372</name>
</gene>
<dbReference type="GeneID" id="78059331"/>
<dbReference type="RefSeq" id="WP_029445341.1">
    <property type="nucleotide sequence ID" value="NZ_CANLPS010000013.1"/>
</dbReference>
<dbReference type="AlphaFoldDB" id="A0A1G7EJY8"/>
<dbReference type="eggNOG" id="ENOG50302JY">
    <property type="taxonomic scope" value="Bacteria"/>
</dbReference>
<organism evidence="2 3">
    <name type="scientific">Cellulophaga baltica</name>
    <dbReference type="NCBI Taxonomy" id="76594"/>
    <lineage>
        <taxon>Bacteria</taxon>
        <taxon>Pseudomonadati</taxon>
        <taxon>Bacteroidota</taxon>
        <taxon>Flavobacteriia</taxon>
        <taxon>Flavobacteriales</taxon>
        <taxon>Flavobacteriaceae</taxon>
        <taxon>Cellulophaga</taxon>
    </lineage>
</organism>